<protein>
    <submittedName>
        <fullName evidence="1">Uncharacterized protein</fullName>
    </submittedName>
</protein>
<organism evidence="1 2">
    <name type="scientific">Paludifilum halophilum</name>
    <dbReference type="NCBI Taxonomy" id="1642702"/>
    <lineage>
        <taxon>Bacteria</taxon>
        <taxon>Bacillati</taxon>
        <taxon>Bacillota</taxon>
        <taxon>Bacilli</taxon>
        <taxon>Bacillales</taxon>
        <taxon>Thermoactinomycetaceae</taxon>
        <taxon>Paludifilum</taxon>
    </lineage>
</organism>
<evidence type="ECO:0000313" key="1">
    <source>
        <dbReference type="EMBL" id="OYD08341.1"/>
    </source>
</evidence>
<gene>
    <name evidence="1" type="ORF">CHM34_05710</name>
</gene>
<accession>A0A235B7W1</accession>
<keyword evidence="2" id="KW-1185">Reference proteome</keyword>
<reference evidence="1 2" key="1">
    <citation type="submission" date="2017-07" db="EMBL/GenBank/DDBJ databases">
        <title>The genome sequence of Paludifilum halophilum highlights mechanisms for microbial adaptation to high salt environemnts.</title>
        <authorList>
            <person name="Belbahri L."/>
        </authorList>
    </citation>
    <scope>NUCLEOTIDE SEQUENCE [LARGE SCALE GENOMIC DNA]</scope>
    <source>
        <strain evidence="1 2">DSM 102817</strain>
    </source>
</reference>
<comment type="caution">
    <text evidence="1">The sequence shown here is derived from an EMBL/GenBank/DDBJ whole genome shotgun (WGS) entry which is preliminary data.</text>
</comment>
<name>A0A235B7W1_9BACL</name>
<dbReference type="AlphaFoldDB" id="A0A235B7W1"/>
<proteinExistence type="predicted"/>
<dbReference type="EMBL" id="NOWF01000003">
    <property type="protein sequence ID" value="OYD08341.1"/>
    <property type="molecule type" value="Genomic_DNA"/>
</dbReference>
<evidence type="ECO:0000313" key="2">
    <source>
        <dbReference type="Proteomes" id="UP000215459"/>
    </source>
</evidence>
<dbReference type="Proteomes" id="UP000215459">
    <property type="component" value="Unassembled WGS sequence"/>
</dbReference>
<sequence length="61" mass="7067">MFLLHMIRSLCVLPIVAKTPKKQKNDLKSSVRAKKRVDWMVDTLFAPNQKGYNKGELRNLP</sequence>